<evidence type="ECO:0000313" key="12">
    <source>
        <dbReference type="EMBL" id="KAK3366032.1"/>
    </source>
</evidence>
<feature type="compositionally biased region" description="Acidic residues" evidence="11">
    <location>
        <begin position="57"/>
        <end position="80"/>
    </location>
</feature>
<evidence type="ECO:0000256" key="11">
    <source>
        <dbReference type="SAM" id="MobiDB-lite"/>
    </source>
</evidence>
<evidence type="ECO:0000256" key="4">
    <source>
        <dbReference type="ARBA" id="ARBA00022517"/>
    </source>
</evidence>
<evidence type="ECO:0000256" key="8">
    <source>
        <dbReference type="ARBA" id="ARBA00023274"/>
    </source>
</evidence>
<comment type="similarity">
    <text evidence="2 10">Belongs to the RRP36 family.</text>
</comment>
<keyword evidence="8 10" id="KW-0687">Ribonucleoprotein</keyword>
<protein>
    <recommendedName>
        <fullName evidence="10">rRNA biogenesis protein RRP36</fullName>
    </recommendedName>
</protein>
<reference evidence="12" key="1">
    <citation type="journal article" date="2023" name="Mol. Phylogenet. Evol.">
        <title>Genome-scale phylogeny and comparative genomics of the fungal order Sordariales.</title>
        <authorList>
            <person name="Hensen N."/>
            <person name="Bonometti L."/>
            <person name="Westerberg I."/>
            <person name="Brannstrom I.O."/>
            <person name="Guillou S."/>
            <person name="Cros-Aarteil S."/>
            <person name="Calhoun S."/>
            <person name="Haridas S."/>
            <person name="Kuo A."/>
            <person name="Mondo S."/>
            <person name="Pangilinan J."/>
            <person name="Riley R."/>
            <person name="LaButti K."/>
            <person name="Andreopoulos B."/>
            <person name="Lipzen A."/>
            <person name="Chen C."/>
            <person name="Yan M."/>
            <person name="Daum C."/>
            <person name="Ng V."/>
            <person name="Clum A."/>
            <person name="Steindorff A."/>
            <person name="Ohm R.A."/>
            <person name="Martin F."/>
            <person name="Silar P."/>
            <person name="Natvig D.O."/>
            <person name="Lalanne C."/>
            <person name="Gautier V."/>
            <person name="Ament-Velasquez S.L."/>
            <person name="Kruys A."/>
            <person name="Hutchinson M.I."/>
            <person name="Powell A.J."/>
            <person name="Barry K."/>
            <person name="Miller A.N."/>
            <person name="Grigoriev I.V."/>
            <person name="Debuchy R."/>
            <person name="Gladieux P."/>
            <person name="Hiltunen Thoren M."/>
            <person name="Johannesson H."/>
        </authorList>
    </citation>
    <scope>NUCLEOTIDE SEQUENCE</scope>
    <source>
        <strain evidence="12">CBS 958.72</strain>
    </source>
</reference>
<dbReference type="PANTHER" id="PTHR21738">
    <property type="entry name" value="RIBOSOMAL RNA PROCESSING PROTEIN 36 HOMOLOG"/>
    <property type="match status" value="1"/>
</dbReference>
<comment type="subunit">
    <text evidence="3 10">Associates with 90S and pre-40S pre-ribosomal particles.</text>
</comment>
<dbReference type="Pfam" id="PF06102">
    <property type="entry name" value="RRP36"/>
    <property type="match status" value="1"/>
</dbReference>
<keyword evidence="4 10" id="KW-0690">Ribosome biogenesis</keyword>
<evidence type="ECO:0000256" key="7">
    <source>
        <dbReference type="ARBA" id="ARBA00023242"/>
    </source>
</evidence>
<evidence type="ECO:0000256" key="5">
    <source>
        <dbReference type="ARBA" id="ARBA00022552"/>
    </source>
</evidence>
<organism evidence="12 13">
    <name type="scientific">Lasiosphaeria ovina</name>
    <dbReference type="NCBI Taxonomy" id="92902"/>
    <lineage>
        <taxon>Eukaryota</taxon>
        <taxon>Fungi</taxon>
        <taxon>Dikarya</taxon>
        <taxon>Ascomycota</taxon>
        <taxon>Pezizomycotina</taxon>
        <taxon>Sordariomycetes</taxon>
        <taxon>Sordariomycetidae</taxon>
        <taxon>Sordariales</taxon>
        <taxon>Lasiosphaeriaceae</taxon>
        <taxon>Lasiosphaeria</taxon>
    </lineage>
</organism>
<evidence type="ECO:0000256" key="3">
    <source>
        <dbReference type="ARBA" id="ARBA00011167"/>
    </source>
</evidence>
<keyword evidence="5 10" id="KW-0698">rRNA processing</keyword>
<evidence type="ECO:0000256" key="2">
    <source>
        <dbReference type="ARBA" id="ARBA00009418"/>
    </source>
</evidence>
<dbReference type="InterPro" id="IPR009292">
    <property type="entry name" value="RRP36"/>
</dbReference>
<dbReference type="AlphaFoldDB" id="A0AAE0JXY9"/>
<keyword evidence="7 10" id="KW-0539">Nucleus</keyword>
<comment type="function">
    <text evidence="9 10">Component of the 90S pre-ribosome involved in the maturation of rRNAs. Required for early cleavages of the pre-RNAs in the 40S ribosomal subunit maturation pathway.</text>
</comment>
<comment type="subcellular location">
    <subcellularLocation>
        <location evidence="1 10">Nucleus</location>
        <location evidence="1 10">Nucleolus</location>
    </subcellularLocation>
</comment>
<keyword evidence="13" id="KW-1185">Reference proteome</keyword>
<accession>A0AAE0JXY9</accession>
<dbReference type="PANTHER" id="PTHR21738:SF0">
    <property type="entry name" value="RIBOSOMAL RNA PROCESSING PROTEIN 36 HOMOLOG"/>
    <property type="match status" value="1"/>
</dbReference>
<evidence type="ECO:0000256" key="1">
    <source>
        <dbReference type="ARBA" id="ARBA00004604"/>
    </source>
</evidence>
<feature type="compositionally biased region" description="Low complexity" evidence="11">
    <location>
        <begin position="93"/>
        <end position="118"/>
    </location>
</feature>
<dbReference type="GO" id="GO:0030686">
    <property type="term" value="C:90S preribosome"/>
    <property type="evidence" value="ECO:0007669"/>
    <property type="project" value="TreeGrafter"/>
</dbReference>
<keyword evidence="6" id="KW-0175">Coiled coil</keyword>
<sequence>MSSAPNKRKAISGGASLLQRRVRPRVEPEPESDVAEGSDADSQAPSEEGIDSHDSEGDGDDDAESGSEAESEEESEEEELSGSKIDASQLSFGALARAQAAMGAAASRKGRAGSAAGSNEAGDGKEEESSYRPPSAAERAEQKKKQQLLRHRASKHAPAEMTSKKAVSRRRDFVAVPNVQARDPRFLPLAASNSIGKIDDAKLRKAYSFLDDYIEDEMKQLRMAIKKLGSKDPEAKEKLQRALLSMESKKKAQVRKDRERAVIEEHRLKEKELVKDGKQPFYLKKAEQKKRVLVDQFAGLKKGQVDKAIERRRKKVAGKEKKLLPYARRTAE</sequence>
<name>A0AAE0JXY9_9PEZI</name>
<evidence type="ECO:0000256" key="9">
    <source>
        <dbReference type="ARBA" id="ARBA00025053"/>
    </source>
</evidence>
<comment type="caution">
    <text evidence="12">The sequence shown here is derived from an EMBL/GenBank/DDBJ whole genome shotgun (WGS) entry which is preliminary data.</text>
</comment>
<gene>
    <name evidence="12" type="ORF">B0T24DRAFT_683085</name>
</gene>
<evidence type="ECO:0000256" key="10">
    <source>
        <dbReference type="RuleBase" id="RU368027"/>
    </source>
</evidence>
<feature type="compositionally biased region" description="Basic residues" evidence="11">
    <location>
        <begin position="145"/>
        <end position="155"/>
    </location>
</feature>
<feature type="region of interest" description="Disordered" evidence="11">
    <location>
        <begin position="1"/>
        <end position="170"/>
    </location>
</feature>
<proteinExistence type="inferred from homology"/>
<feature type="compositionally biased region" description="Basic residues" evidence="11">
    <location>
        <begin position="1"/>
        <end position="10"/>
    </location>
</feature>
<evidence type="ECO:0000256" key="6">
    <source>
        <dbReference type="ARBA" id="ARBA00023054"/>
    </source>
</evidence>
<dbReference type="GO" id="GO:0000462">
    <property type="term" value="P:maturation of SSU-rRNA from tricistronic rRNA transcript (SSU-rRNA, 5.8S rRNA, LSU-rRNA)"/>
    <property type="evidence" value="ECO:0007669"/>
    <property type="project" value="TreeGrafter"/>
</dbReference>
<evidence type="ECO:0000313" key="13">
    <source>
        <dbReference type="Proteomes" id="UP001287356"/>
    </source>
</evidence>
<dbReference type="Proteomes" id="UP001287356">
    <property type="component" value="Unassembled WGS sequence"/>
</dbReference>
<dbReference type="GO" id="GO:0005730">
    <property type="term" value="C:nucleolus"/>
    <property type="evidence" value="ECO:0007669"/>
    <property type="project" value="UniProtKB-SubCell"/>
</dbReference>
<reference evidence="12" key="2">
    <citation type="submission" date="2023-06" db="EMBL/GenBank/DDBJ databases">
        <authorList>
            <consortium name="Lawrence Berkeley National Laboratory"/>
            <person name="Haridas S."/>
            <person name="Hensen N."/>
            <person name="Bonometti L."/>
            <person name="Westerberg I."/>
            <person name="Brannstrom I.O."/>
            <person name="Guillou S."/>
            <person name="Cros-Aarteil S."/>
            <person name="Calhoun S."/>
            <person name="Kuo A."/>
            <person name="Mondo S."/>
            <person name="Pangilinan J."/>
            <person name="Riley R."/>
            <person name="Labutti K."/>
            <person name="Andreopoulos B."/>
            <person name="Lipzen A."/>
            <person name="Chen C."/>
            <person name="Yanf M."/>
            <person name="Daum C."/>
            <person name="Ng V."/>
            <person name="Clum A."/>
            <person name="Steindorff A."/>
            <person name="Ohm R."/>
            <person name="Martin F."/>
            <person name="Silar P."/>
            <person name="Natvig D."/>
            <person name="Lalanne C."/>
            <person name="Gautier V."/>
            <person name="Ament-Velasquez S.L."/>
            <person name="Kruys A."/>
            <person name="Hutchinson M.I."/>
            <person name="Powell A.J."/>
            <person name="Barry K."/>
            <person name="Miller A.N."/>
            <person name="Grigoriev I.V."/>
            <person name="Debuchy R."/>
            <person name="Gladieux P."/>
            <person name="Thoren M.H."/>
            <person name="Johannesson H."/>
        </authorList>
    </citation>
    <scope>NUCLEOTIDE SEQUENCE</scope>
    <source>
        <strain evidence="12">CBS 958.72</strain>
    </source>
</reference>
<feature type="compositionally biased region" description="Acidic residues" evidence="11">
    <location>
        <begin position="29"/>
        <end position="39"/>
    </location>
</feature>
<dbReference type="EMBL" id="JAULSN010000008">
    <property type="protein sequence ID" value="KAK3366032.1"/>
    <property type="molecule type" value="Genomic_DNA"/>
</dbReference>